<dbReference type="EMBL" id="BONC01000127">
    <property type="protein sequence ID" value="GIF61735.1"/>
    <property type="molecule type" value="Genomic_DNA"/>
</dbReference>
<feature type="compositionally biased region" description="Basic and acidic residues" evidence="1">
    <location>
        <begin position="1"/>
        <end position="21"/>
    </location>
</feature>
<proteinExistence type="predicted"/>
<comment type="caution">
    <text evidence="2">The sequence shown here is derived from an EMBL/GenBank/DDBJ whole genome shotgun (WGS) entry which is preliminary data.</text>
</comment>
<evidence type="ECO:0000313" key="2">
    <source>
        <dbReference type="EMBL" id="GIF61735.1"/>
    </source>
</evidence>
<reference evidence="2 3" key="1">
    <citation type="submission" date="2021-01" db="EMBL/GenBank/DDBJ databases">
        <title>Whole genome shotgun sequence of Asanoa iriomotensis NBRC 100142.</title>
        <authorList>
            <person name="Komaki H."/>
            <person name="Tamura T."/>
        </authorList>
    </citation>
    <scope>NUCLEOTIDE SEQUENCE [LARGE SCALE GENOMIC DNA]</scope>
    <source>
        <strain evidence="2 3">NBRC 100142</strain>
    </source>
</reference>
<sequence>MFLRLGVHEDDHGREERHQHGDQAGTENQPPDPLHTPQPRREPAVISSFEGDGNRRPVIQVDDRRLTLGLDSAGTWIVWSPTQPVQPAEDRLLWLLPLLERPPDEVIAALAEAGADESLIPALLRCALESWSGYWAGLALGWLETGYPATDLTASLATLKDSPTQPQSVRHRALRLWTRNVARRRTPPRSSR</sequence>
<protein>
    <submittedName>
        <fullName evidence="2">Uncharacterized protein</fullName>
    </submittedName>
</protein>
<keyword evidence="3" id="KW-1185">Reference proteome</keyword>
<evidence type="ECO:0000256" key="1">
    <source>
        <dbReference type="SAM" id="MobiDB-lite"/>
    </source>
</evidence>
<accession>A0ABQ4CHE6</accession>
<feature type="region of interest" description="Disordered" evidence="1">
    <location>
        <begin position="1"/>
        <end position="55"/>
    </location>
</feature>
<evidence type="ECO:0000313" key="3">
    <source>
        <dbReference type="Proteomes" id="UP000624325"/>
    </source>
</evidence>
<dbReference type="Proteomes" id="UP000624325">
    <property type="component" value="Unassembled WGS sequence"/>
</dbReference>
<gene>
    <name evidence="2" type="ORF">Air01nite_78300</name>
</gene>
<organism evidence="2 3">
    <name type="scientific">Asanoa iriomotensis</name>
    <dbReference type="NCBI Taxonomy" id="234613"/>
    <lineage>
        <taxon>Bacteria</taxon>
        <taxon>Bacillati</taxon>
        <taxon>Actinomycetota</taxon>
        <taxon>Actinomycetes</taxon>
        <taxon>Micromonosporales</taxon>
        <taxon>Micromonosporaceae</taxon>
        <taxon>Asanoa</taxon>
    </lineage>
</organism>
<name>A0ABQ4CHE6_9ACTN</name>